<name>A0A919MC28_9ACTN</name>
<protein>
    <recommendedName>
        <fullName evidence="4">Lipoprotein</fullName>
    </recommendedName>
</protein>
<accession>A0A919MC28</accession>
<dbReference type="EMBL" id="BOMM01000004">
    <property type="protein sequence ID" value="GIE09049.1"/>
    <property type="molecule type" value="Genomic_DNA"/>
</dbReference>
<evidence type="ECO:0008006" key="4">
    <source>
        <dbReference type="Google" id="ProtNLM"/>
    </source>
</evidence>
<feature type="signal peptide" evidence="1">
    <location>
        <begin position="1"/>
        <end position="21"/>
    </location>
</feature>
<keyword evidence="3" id="KW-1185">Reference proteome</keyword>
<keyword evidence="1" id="KW-0732">Signal</keyword>
<dbReference type="RefSeq" id="WP_203815674.1">
    <property type="nucleotide sequence ID" value="NZ_BAAABP010000014.1"/>
</dbReference>
<sequence>MTKGTRLAIAGCLLAMTAACGNDGTAAAGGGGAADTGPVAGSPVIEITVDVTGDVTVKGSTTALAATNNGVDYTSCEQYANGEDGSNGNKYFVLPKFLSGPISGKQVFVGAMVKGYHGPAGYRANQMTDAGSPPGVSFDGNLYFMGEDSGASVTVDGNGGGHWDFTSLSVQNADGTRTNGKLAGSVTWTCKNP</sequence>
<dbReference type="PROSITE" id="PS51257">
    <property type="entry name" value="PROKAR_LIPOPROTEIN"/>
    <property type="match status" value="1"/>
</dbReference>
<dbReference type="AlphaFoldDB" id="A0A919MC28"/>
<proteinExistence type="predicted"/>
<feature type="chain" id="PRO_5039607551" description="Lipoprotein" evidence="1">
    <location>
        <begin position="22"/>
        <end position="193"/>
    </location>
</feature>
<evidence type="ECO:0000256" key="1">
    <source>
        <dbReference type="SAM" id="SignalP"/>
    </source>
</evidence>
<reference evidence="2" key="1">
    <citation type="submission" date="2021-01" db="EMBL/GenBank/DDBJ databases">
        <title>Whole genome shotgun sequence of Actinoplanes ferrugineus NBRC 15555.</title>
        <authorList>
            <person name="Komaki H."/>
            <person name="Tamura T."/>
        </authorList>
    </citation>
    <scope>NUCLEOTIDE SEQUENCE</scope>
    <source>
        <strain evidence="2">NBRC 15555</strain>
    </source>
</reference>
<comment type="caution">
    <text evidence="2">The sequence shown here is derived from an EMBL/GenBank/DDBJ whole genome shotgun (WGS) entry which is preliminary data.</text>
</comment>
<evidence type="ECO:0000313" key="3">
    <source>
        <dbReference type="Proteomes" id="UP000598174"/>
    </source>
</evidence>
<gene>
    <name evidence="2" type="ORF">Afe05nite_08890</name>
</gene>
<dbReference type="Proteomes" id="UP000598174">
    <property type="component" value="Unassembled WGS sequence"/>
</dbReference>
<evidence type="ECO:0000313" key="2">
    <source>
        <dbReference type="EMBL" id="GIE09049.1"/>
    </source>
</evidence>
<organism evidence="2 3">
    <name type="scientific">Paractinoplanes ferrugineus</name>
    <dbReference type="NCBI Taxonomy" id="113564"/>
    <lineage>
        <taxon>Bacteria</taxon>
        <taxon>Bacillati</taxon>
        <taxon>Actinomycetota</taxon>
        <taxon>Actinomycetes</taxon>
        <taxon>Micromonosporales</taxon>
        <taxon>Micromonosporaceae</taxon>
        <taxon>Paractinoplanes</taxon>
    </lineage>
</organism>